<feature type="modified residue" description="N6-(pyridoxal phosphate)lysine" evidence="6">
    <location>
        <position position="333"/>
    </location>
</feature>
<evidence type="ECO:0000313" key="9">
    <source>
        <dbReference type="Proteomes" id="UP000317178"/>
    </source>
</evidence>
<dbReference type="InterPro" id="IPR015421">
    <property type="entry name" value="PyrdxlP-dep_Trfase_major"/>
</dbReference>
<comment type="similarity">
    <text evidence="2 7">Belongs to the group II decarboxylase family.</text>
</comment>
<accession>A0A518CRF1</accession>
<organism evidence="8 9">
    <name type="scientific">Polystyrenella longa</name>
    <dbReference type="NCBI Taxonomy" id="2528007"/>
    <lineage>
        <taxon>Bacteria</taxon>
        <taxon>Pseudomonadati</taxon>
        <taxon>Planctomycetota</taxon>
        <taxon>Planctomycetia</taxon>
        <taxon>Planctomycetales</taxon>
        <taxon>Planctomycetaceae</taxon>
        <taxon>Polystyrenella</taxon>
    </lineage>
</organism>
<evidence type="ECO:0000256" key="1">
    <source>
        <dbReference type="ARBA" id="ARBA00001933"/>
    </source>
</evidence>
<proteinExistence type="inferred from homology"/>
<dbReference type="Pfam" id="PF00282">
    <property type="entry name" value="Pyridoxal_deC"/>
    <property type="match status" value="1"/>
</dbReference>
<dbReference type="GO" id="GO:0019752">
    <property type="term" value="P:carboxylic acid metabolic process"/>
    <property type="evidence" value="ECO:0007669"/>
    <property type="project" value="InterPro"/>
</dbReference>
<dbReference type="EMBL" id="CP036281">
    <property type="protein sequence ID" value="QDU81798.1"/>
    <property type="molecule type" value="Genomic_DNA"/>
</dbReference>
<dbReference type="KEGG" id="plon:Pla110_35480"/>
<reference evidence="8 9" key="1">
    <citation type="submission" date="2019-02" db="EMBL/GenBank/DDBJ databases">
        <title>Deep-cultivation of Planctomycetes and their phenomic and genomic characterization uncovers novel biology.</title>
        <authorList>
            <person name="Wiegand S."/>
            <person name="Jogler M."/>
            <person name="Boedeker C."/>
            <person name="Pinto D."/>
            <person name="Vollmers J."/>
            <person name="Rivas-Marin E."/>
            <person name="Kohn T."/>
            <person name="Peeters S.H."/>
            <person name="Heuer A."/>
            <person name="Rast P."/>
            <person name="Oberbeckmann S."/>
            <person name="Bunk B."/>
            <person name="Jeske O."/>
            <person name="Meyerdierks A."/>
            <person name="Storesund J.E."/>
            <person name="Kallscheuer N."/>
            <person name="Luecker S."/>
            <person name="Lage O.M."/>
            <person name="Pohl T."/>
            <person name="Merkel B.J."/>
            <person name="Hornburger P."/>
            <person name="Mueller R.-W."/>
            <person name="Bruemmer F."/>
            <person name="Labrenz M."/>
            <person name="Spormann A.M."/>
            <person name="Op den Camp H."/>
            <person name="Overmann J."/>
            <person name="Amann R."/>
            <person name="Jetten M.S.M."/>
            <person name="Mascher T."/>
            <person name="Medema M.H."/>
            <person name="Devos D.P."/>
            <person name="Kaster A.-K."/>
            <person name="Ovreas L."/>
            <person name="Rohde M."/>
            <person name="Galperin M.Y."/>
            <person name="Jogler C."/>
        </authorList>
    </citation>
    <scope>NUCLEOTIDE SEQUENCE [LARGE SCALE GENOMIC DNA]</scope>
    <source>
        <strain evidence="8 9">Pla110</strain>
    </source>
</reference>
<dbReference type="SUPFAM" id="SSF53383">
    <property type="entry name" value="PLP-dependent transferases"/>
    <property type="match status" value="1"/>
</dbReference>
<dbReference type="InterPro" id="IPR015424">
    <property type="entry name" value="PyrdxlP-dep_Trfase"/>
</dbReference>
<evidence type="ECO:0000313" key="8">
    <source>
        <dbReference type="EMBL" id="QDU81798.1"/>
    </source>
</evidence>
<evidence type="ECO:0000256" key="5">
    <source>
        <dbReference type="ARBA" id="ARBA00023239"/>
    </source>
</evidence>
<evidence type="ECO:0000256" key="4">
    <source>
        <dbReference type="ARBA" id="ARBA00022898"/>
    </source>
</evidence>
<keyword evidence="9" id="KW-1185">Reference proteome</keyword>
<dbReference type="OrthoDB" id="9803665at2"/>
<dbReference type="InterPro" id="IPR002129">
    <property type="entry name" value="PyrdxlP-dep_de-COase"/>
</dbReference>
<dbReference type="GO" id="GO:0033983">
    <property type="term" value="F:diaminobutyrate decarboxylase activity"/>
    <property type="evidence" value="ECO:0007669"/>
    <property type="project" value="UniProtKB-EC"/>
</dbReference>
<dbReference type="Proteomes" id="UP000317178">
    <property type="component" value="Chromosome"/>
</dbReference>
<dbReference type="GO" id="GO:0005737">
    <property type="term" value="C:cytoplasm"/>
    <property type="evidence" value="ECO:0007669"/>
    <property type="project" value="TreeGrafter"/>
</dbReference>
<evidence type="ECO:0000256" key="6">
    <source>
        <dbReference type="PIRSR" id="PIRSR602129-50"/>
    </source>
</evidence>
<dbReference type="RefSeq" id="WP_144997440.1">
    <property type="nucleotide sequence ID" value="NZ_CP036281.1"/>
</dbReference>
<comment type="cofactor">
    <cofactor evidence="1 6 7">
        <name>pyridoxal 5'-phosphate</name>
        <dbReference type="ChEBI" id="CHEBI:597326"/>
    </cofactor>
</comment>
<gene>
    <name evidence="8" type="primary">ddc</name>
    <name evidence="8" type="ORF">Pla110_35480</name>
</gene>
<evidence type="ECO:0000256" key="2">
    <source>
        <dbReference type="ARBA" id="ARBA00009533"/>
    </source>
</evidence>
<evidence type="ECO:0000256" key="3">
    <source>
        <dbReference type="ARBA" id="ARBA00022793"/>
    </source>
</evidence>
<keyword evidence="5 7" id="KW-0456">Lyase</keyword>
<dbReference type="Gene3D" id="3.90.1150.170">
    <property type="match status" value="1"/>
</dbReference>
<keyword evidence="3" id="KW-0210">Decarboxylase</keyword>
<evidence type="ECO:0000256" key="7">
    <source>
        <dbReference type="RuleBase" id="RU000382"/>
    </source>
</evidence>
<dbReference type="AlphaFoldDB" id="A0A518CRF1"/>
<sequence>MTTDFPDALHAPLSRVQTAFDPALFAELSAEWRTCLLAHFERVANREEKVLNWDPPYANIALARQYLQQGTQHQTDQHPVDMKSQVDLEDISLRFRQLLQASLDHGQNLHHPRYIGHQVPASVPLAGLFDAMGAVTNQVMAIYEMGPWATAVEGALVQEIGQRLGFATNSFSGLVTHGGSLANLTALLTARNVMLENSWTSGMHSRTDSPVIVTHEAAHYGIARAAGILGIGTDHILKAGLDSRHRLDPVQLDQLLTELQSAGKTAMAVTACSCATPVGAFDPLEEIAEVCQRHQVWMHVDAAHGGAAMFSDRHRHLLKGIELADSVICDAHKMMFVPALCAFVFYRNRDHRFQAFQQSAPYLFDPSAPGMAEIDSGMRTVECTKRAAAMGLWGLWSLLGEQILSDMVDVTFELGQVFHRKLTDAPDFEVLHQPECNIVAFRYLPEEIRSSPQADKSAFQRKLRHRLIESGQFYIVQAEIDGCAALRVAIMNPTTTPGDLDDLLDALRVLGRELFTA</sequence>
<name>A0A518CRF1_9PLAN</name>
<dbReference type="EC" id="4.1.1.86" evidence="8"/>
<dbReference type="PANTHER" id="PTHR45677:SF8">
    <property type="entry name" value="CYSTEINE SULFINIC ACID DECARBOXYLASE"/>
    <property type="match status" value="1"/>
</dbReference>
<keyword evidence="4 6" id="KW-0663">Pyridoxal phosphate</keyword>
<protein>
    <submittedName>
        <fullName evidence="8">L-2,4-diaminobutyrate decarboxylase</fullName>
        <ecNumber evidence="8">4.1.1.86</ecNumber>
    </submittedName>
</protein>
<dbReference type="GO" id="GO:0030170">
    <property type="term" value="F:pyridoxal phosphate binding"/>
    <property type="evidence" value="ECO:0007669"/>
    <property type="project" value="InterPro"/>
</dbReference>
<dbReference type="PANTHER" id="PTHR45677">
    <property type="entry name" value="GLUTAMATE DECARBOXYLASE-RELATED"/>
    <property type="match status" value="1"/>
</dbReference>
<dbReference type="Gene3D" id="3.40.640.10">
    <property type="entry name" value="Type I PLP-dependent aspartate aminotransferase-like (Major domain)"/>
    <property type="match status" value="1"/>
</dbReference>